<proteinExistence type="predicted"/>
<reference evidence="1" key="2">
    <citation type="submission" date="2022-08" db="UniProtKB">
        <authorList>
            <consortium name="EnsemblMetazoa"/>
        </authorList>
    </citation>
    <scope>IDENTIFICATION</scope>
    <source>
        <strain evidence="1">STECLA/ALBI9_A</strain>
    </source>
</reference>
<name>A0A182FTC8_ANOAL</name>
<accession>A0A182FTC8</accession>
<organism evidence="1 2">
    <name type="scientific">Anopheles albimanus</name>
    <name type="common">New world malaria mosquito</name>
    <dbReference type="NCBI Taxonomy" id="7167"/>
    <lineage>
        <taxon>Eukaryota</taxon>
        <taxon>Metazoa</taxon>
        <taxon>Ecdysozoa</taxon>
        <taxon>Arthropoda</taxon>
        <taxon>Hexapoda</taxon>
        <taxon>Insecta</taxon>
        <taxon>Pterygota</taxon>
        <taxon>Neoptera</taxon>
        <taxon>Endopterygota</taxon>
        <taxon>Diptera</taxon>
        <taxon>Nematocera</taxon>
        <taxon>Culicoidea</taxon>
        <taxon>Culicidae</taxon>
        <taxon>Anophelinae</taxon>
        <taxon>Anopheles</taxon>
    </lineage>
</organism>
<dbReference type="AlphaFoldDB" id="A0A182FTC8"/>
<dbReference type="Proteomes" id="UP000069272">
    <property type="component" value="Chromosome 3R"/>
</dbReference>
<dbReference type="EnsemblMetazoa" id="AALB009808-RA">
    <property type="protein sequence ID" value="AALB009808-PA"/>
    <property type="gene ID" value="AALB009808"/>
</dbReference>
<evidence type="ECO:0000313" key="1">
    <source>
        <dbReference type="EnsemblMetazoa" id="AALB009808-PA"/>
    </source>
</evidence>
<sequence length="131" mass="13854">MLEPNVSASMSSVAVAYTLPAFTRAAHWASASHGASTYGTPINRSSSFASFACCFVTFTSRRLNFSMSSTAPASVALSSAFCASSRRSARLFSSPLFSSGGFPSNTYTGLIPFSSSRMRTVLHRRSTAKAP</sequence>
<evidence type="ECO:0000313" key="2">
    <source>
        <dbReference type="Proteomes" id="UP000069272"/>
    </source>
</evidence>
<reference evidence="1 2" key="1">
    <citation type="journal article" date="2017" name="G3 (Bethesda)">
        <title>The Physical Genome Mapping of Anopheles albimanus Corrected Scaffold Misassemblies and Identified Interarm Rearrangements in Genus Anopheles.</title>
        <authorList>
            <person name="Artemov G.N."/>
            <person name="Peery A.N."/>
            <person name="Jiang X."/>
            <person name="Tu Z."/>
            <person name="Stegniy V.N."/>
            <person name="Sharakhova M.V."/>
            <person name="Sharakhov I.V."/>
        </authorList>
    </citation>
    <scope>NUCLEOTIDE SEQUENCE [LARGE SCALE GENOMIC DNA]</scope>
    <source>
        <strain evidence="1 2">ALBI9_A</strain>
    </source>
</reference>
<keyword evidence="2" id="KW-1185">Reference proteome</keyword>
<protein>
    <submittedName>
        <fullName evidence="1">Uncharacterized protein</fullName>
    </submittedName>
</protein>
<dbReference type="VEuPathDB" id="VectorBase:AALB009808"/>